<evidence type="ECO:0000313" key="2">
    <source>
        <dbReference type="Proteomes" id="UP000520767"/>
    </source>
</evidence>
<protein>
    <submittedName>
        <fullName evidence="1">Uncharacterized protein</fullName>
    </submittedName>
</protein>
<name>A0A7W7Q8R2_9PSEU</name>
<comment type="caution">
    <text evidence="1">The sequence shown here is derived from an EMBL/GenBank/DDBJ whole genome shotgun (WGS) entry which is preliminary data.</text>
</comment>
<evidence type="ECO:0000313" key="1">
    <source>
        <dbReference type="EMBL" id="MBB4908918.1"/>
    </source>
</evidence>
<keyword evidence="2" id="KW-1185">Reference proteome</keyword>
<dbReference type="AlphaFoldDB" id="A0A7W7Q8R2"/>
<proteinExistence type="predicted"/>
<sequence>MTRGDVYRAHHQLRLLGLSVMAIARRRSRSKRVVEDSLRVGDSELAATAADKYDLTMEQAAVIAEFEDYGDLDTTKELILTAVEKPTNFAVLAQRKRDDRAEAERLQQARR</sequence>
<gene>
    <name evidence="1" type="ORF">FHR82_005171</name>
</gene>
<dbReference type="EMBL" id="JACHJQ010000005">
    <property type="protein sequence ID" value="MBB4908918.1"/>
    <property type="molecule type" value="Genomic_DNA"/>
</dbReference>
<organism evidence="1 2">
    <name type="scientific">Actinophytocola algeriensis</name>
    <dbReference type="NCBI Taxonomy" id="1768010"/>
    <lineage>
        <taxon>Bacteria</taxon>
        <taxon>Bacillati</taxon>
        <taxon>Actinomycetota</taxon>
        <taxon>Actinomycetes</taxon>
        <taxon>Pseudonocardiales</taxon>
        <taxon>Pseudonocardiaceae</taxon>
    </lineage>
</organism>
<dbReference type="Proteomes" id="UP000520767">
    <property type="component" value="Unassembled WGS sequence"/>
</dbReference>
<reference evidence="1 2" key="1">
    <citation type="submission" date="2020-08" db="EMBL/GenBank/DDBJ databases">
        <title>Genomic Encyclopedia of Type Strains, Phase III (KMG-III): the genomes of soil and plant-associated and newly described type strains.</title>
        <authorList>
            <person name="Whitman W."/>
        </authorList>
    </citation>
    <scope>NUCLEOTIDE SEQUENCE [LARGE SCALE GENOMIC DNA]</scope>
    <source>
        <strain evidence="1 2">CECT 8960</strain>
    </source>
</reference>
<accession>A0A7W7Q8R2</accession>